<name>A0A4U1Z156_9VIBR</name>
<dbReference type="EMBL" id="SYUW01000019">
    <property type="protein sequence ID" value="TKF26586.1"/>
    <property type="molecule type" value="Genomic_DNA"/>
</dbReference>
<feature type="domain" description="PRTase-CE" evidence="1">
    <location>
        <begin position="46"/>
        <end position="288"/>
    </location>
</feature>
<evidence type="ECO:0000259" key="1">
    <source>
        <dbReference type="Pfam" id="PF24390"/>
    </source>
</evidence>
<dbReference type="AlphaFoldDB" id="A0A4U1Z156"/>
<comment type="caution">
    <text evidence="2">The sequence shown here is derived from an EMBL/GenBank/DDBJ whole genome shotgun (WGS) entry which is preliminary data.</text>
</comment>
<reference evidence="2 3" key="1">
    <citation type="submission" date="2019-04" db="EMBL/GenBank/DDBJ databases">
        <title>A reverse ecology approach based on a biological definition of microbial populations.</title>
        <authorList>
            <person name="Arevalo P."/>
            <person name="Vaninsberghe D."/>
            <person name="Elsherbini J."/>
            <person name="Gore J."/>
            <person name="Polz M."/>
        </authorList>
    </citation>
    <scope>NUCLEOTIDE SEQUENCE [LARGE SCALE GENOMIC DNA]</scope>
    <source>
        <strain evidence="2 3">10N.261.46.E4</strain>
    </source>
</reference>
<proteinExistence type="predicted"/>
<dbReference type="Pfam" id="PF24390">
    <property type="entry name" value="PRTase-CE"/>
    <property type="match status" value="1"/>
</dbReference>
<evidence type="ECO:0000313" key="3">
    <source>
        <dbReference type="Proteomes" id="UP000305234"/>
    </source>
</evidence>
<sequence>MSILTPKSKSRENFYKITDLQNGIKWLEGQSHYEKGLITLFNEADNDNDIELIRLLLERVEHFTADNMLDSLEVSLNEILKKLEPKKTFIISTSNGTDSDGGAAWLYDMKYILAGIGGWSENNLKASLHDNYQKIVKYNIENVIIFDDFIGTGKTIVNKTNEFIERLNDYNISNLNISILSLAGMDFGVTNAKSQLGIEIVCPKLIKKGISDYTDAEIAREQKKIMLSLEAKLNKKNGGMRLTNFSLGYKKSEALYSVYRKNCPNNVFPIFWWPRSNDGEFRVPLFRRL</sequence>
<dbReference type="Proteomes" id="UP000305234">
    <property type="component" value="Unassembled WGS sequence"/>
</dbReference>
<accession>A0A4U1Z156</accession>
<organism evidence="2 3">
    <name type="scientific">Vibrio kanaloae</name>
    <dbReference type="NCBI Taxonomy" id="170673"/>
    <lineage>
        <taxon>Bacteria</taxon>
        <taxon>Pseudomonadati</taxon>
        <taxon>Pseudomonadota</taxon>
        <taxon>Gammaproteobacteria</taxon>
        <taxon>Vibrionales</taxon>
        <taxon>Vibrionaceae</taxon>
        <taxon>Vibrio</taxon>
    </lineage>
</organism>
<protein>
    <recommendedName>
        <fullName evidence="1">PRTase-CE domain-containing protein</fullName>
    </recommendedName>
</protein>
<gene>
    <name evidence="2" type="ORF">FCV52_08030</name>
</gene>
<dbReference type="InterPro" id="IPR056920">
    <property type="entry name" value="PRTase-CE"/>
</dbReference>
<dbReference type="RefSeq" id="WP_136997836.1">
    <property type="nucleotide sequence ID" value="NZ_JBFRJO010000007.1"/>
</dbReference>
<evidence type="ECO:0000313" key="2">
    <source>
        <dbReference type="EMBL" id="TKF26586.1"/>
    </source>
</evidence>